<dbReference type="PATRIC" id="fig|796939.3.peg.1749"/>
<gene>
    <name evidence="1" type="ORF">HMPREF9630_00766</name>
</gene>
<dbReference type="EMBL" id="AFZF02000006">
    <property type="protein sequence ID" value="EHL14988.1"/>
    <property type="molecule type" value="Genomic_DNA"/>
</dbReference>
<organism evidence="1 2">
    <name type="scientific">Peptoanaerobacter stomatis</name>
    <dbReference type="NCBI Taxonomy" id="796937"/>
    <lineage>
        <taxon>Bacteria</taxon>
        <taxon>Bacillati</taxon>
        <taxon>Bacillota</taxon>
        <taxon>Clostridia</taxon>
        <taxon>Peptostreptococcales</taxon>
        <taxon>Filifactoraceae</taxon>
        <taxon>Peptoanaerobacter</taxon>
    </lineage>
</organism>
<sequence length="149" mass="16477">MSKTVNIVVDASGSMAEDDKNAVVKYLLNGICNVMGTPGFDDVEFALYQWGQESKKIDNLEKAKIEFAGRSPLSGLEELKQIIDENQTMIFVSDGNFNSGDKAHIKKMSVNIIPIFVGIDANRTILQDIATEKVVYSVTDFMQAVYECV</sequence>
<evidence type="ECO:0000313" key="2">
    <source>
        <dbReference type="Proteomes" id="UP000017818"/>
    </source>
</evidence>
<dbReference type="SUPFAM" id="SSF53300">
    <property type="entry name" value="vWA-like"/>
    <property type="match status" value="1"/>
</dbReference>
<protein>
    <recommendedName>
        <fullName evidence="3">VWFA domain-containing protein</fullName>
    </recommendedName>
</protein>
<dbReference type="RefSeq" id="WP_009527385.1">
    <property type="nucleotide sequence ID" value="NZ_JH815225.1"/>
</dbReference>
<dbReference type="Proteomes" id="UP000017818">
    <property type="component" value="Unassembled WGS sequence"/>
</dbReference>
<evidence type="ECO:0000313" key="1">
    <source>
        <dbReference type="EMBL" id="EHL14988.1"/>
    </source>
</evidence>
<accession>V9HP54</accession>
<reference evidence="1 2" key="1">
    <citation type="submission" date="2012-05" db="EMBL/GenBank/DDBJ databases">
        <title>The Genome Sequence of Eubacteriaceae bacterium CM2.</title>
        <authorList>
            <consortium name="The Broad Institute Genome Sequencing Platform"/>
            <person name="Earl A."/>
            <person name="Ward D."/>
            <person name="Feldgarden M."/>
            <person name="Gevers D."/>
            <person name="Sizova M."/>
            <person name="Hazen A."/>
            <person name="Epstein S."/>
            <person name="Walker B."/>
            <person name="Young S.K."/>
            <person name="Zeng Q."/>
            <person name="Gargeya S."/>
            <person name="Fitzgerald M."/>
            <person name="Haas B."/>
            <person name="Abouelleil A."/>
            <person name="Alvarado L."/>
            <person name="Arachchi H.M."/>
            <person name="Berlin A."/>
            <person name="Chapman S.B."/>
            <person name="Goldberg J."/>
            <person name="Griggs A."/>
            <person name="Gujja S."/>
            <person name="Hansen M."/>
            <person name="Howarth C."/>
            <person name="Imamovic A."/>
            <person name="Larimer J."/>
            <person name="McCowen C."/>
            <person name="Montmayeur A."/>
            <person name="Murphy C."/>
            <person name="Neiman D."/>
            <person name="Pearson M."/>
            <person name="Priest M."/>
            <person name="Roberts A."/>
            <person name="Saif S."/>
            <person name="Shea T."/>
            <person name="Sisk P."/>
            <person name="Sykes S."/>
            <person name="Wortman J."/>
            <person name="Nusbaum C."/>
            <person name="Birren B."/>
        </authorList>
    </citation>
    <scope>NUCLEOTIDE SEQUENCE [LARGE SCALE GENOMIC DNA]</scope>
    <source>
        <strain evidence="1 2">CM2</strain>
    </source>
</reference>
<comment type="caution">
    <text evidence="1">The sequence shown here is derived from an EMBL/GenBank/DDBJ whole genome shotgun (WGS) entry which is preliminary data.</text>
</comment>
<dbReference type="InterPro" id="IPR036465">
    <property type="entry name" value="vWFA_dom_sf"/>
</dbReference>
<name>V9HP54_9FIRM</name>
<evidence type="ECO:0008006" key="3">
    <source>
        <dbReference type="Google" id="ProtNLM"/>
    </source>
</evidence>
<dbReference type="HOGENOM" id="CLU_1883056_0_0_9"/>
<proteinExistence type="predicted"/>
<dbReference type="Gene3D" id="3.40.50.410">
    <property type="entry name" value="von Willebrand factor, type A domain"/>
    <property type="match status" value="1"/>
</dbReference>
<dbReference type="AlphaFoldDB" id="V9HP54"/>